<feature type="non-terminal residue" evidence="2">
    <location>
        <position position="1"/>
    </location>
</feature>
<dbReference type="GO" id="GO:0005737">
    <property type="term" value="C:cytoplasm"/>
    <property type="evidence" value="ECO:0007669"/>
    <property type="project" value="TreeGrafter"/>
</dbReference>
<organism evidence="2 3">
    <name type="scientific">Sciurus carolinensis</name>
    <name type="common">Eastern gray squirrel</name>
    <dbReference type="NCBI Taxonomy" id="30640"/>
    <lineage>
        <taxon>Eukaryota</taxon>
        <taxon>Metazoa</taxon>
        <taxon>Chordata</taxon>
        <taxon>Craniata</taxon>
        <taxon>Vertebrata</taxon>
        <taxon>Euteleostomi</taxon>
        <taxon>Mammalia</taxon>
        <taxon>Eutheria</taxon>
        <taxon>Euarchontoglires</taxon>
        <taxon>Glires</taxon>
        <taxon>Rodentia</taxon>
        <taxon>Sciuromorpha</taxon>
        <taxon>Sciuridae</taxon>
        <taxon>Sciurinae</taxon>
        <taxon>Sciurini</taxon>
        <taxon>Sciurus</taxon>
    </lineage>
</organism>
<dbReference type="PANTHER" id="PTHR31807">
    <property type="entry name" value="AUGMIN FAMILY MEMBER"/>
    <property type="match status" value="1"/>
</dbReference>
<dbReference type="AlphaFoldDB" id="A0AA41MID5"/>
<dbReference type="GO" id="GO:0008017">
    <property type="term" value="F:microtubule binding"/>
    <property type="evidence" value="ECO:0007669"/>
    <property type="project" value="TreeGrafter"/>
</dbReference>
<evidence type="ECO:0000256" key="1">
    <source>
        <dbReference type="SAM" id="MobiDB-lite"/>
    </source>
</evidence>
<sequence>DGSGIGKGDLQSTLLEGHGTAPPDLDLSAINDRSVVRRTPQLEKTLAKKTESTSFTTPRKKSPELLEVMEMMESQTLLLSLLTLKMENSLAEFEEKAEGNLLIVCREEEALQEKAHQLRRRLHLCQRTRELAEALNAQMELLSPFEAVCERFKEQYRTFATALDTTRHELPLRSIHLEGDGHQLLDALQRDLETTHRLLGELGIGGAEENEQVLALLSELRDVTKDKDLALRRIFSQVLELSAEASKEAALINQEVWEETQGLVTPSQWYFNADGAFRDPQGEPRSSVLSGDNKPHAQ</sequence>
<dbReference type="Proteomes" id="UP001166674">
    <property type="component" value="Unassembled WGS sequence"/>
</dbReference>
<feature type="region of interest" description="Disordered" evidence="1">
    <location>
        <begin position="279"/>
        <end position="298"/>
    </location>
</feature>
<dbReference type="GO" id="GO:0051225">
    <property type="term" value="P:spindle assembly"/>
    <property type="evidence" value="ECO:0007669"/>
    <property type="project" value="TreeGrafter"/>
</dbReference>
<dbReference type="GO" id="GO:0007098">
    <property type="term" value="P:centrosome cycle"/>
    <property type="evidence" value="ECO:0007669"/>
    <property type="project" value="TreeGrafter"/>
</dbReference>
<comment type="caution">
    <text evidence="2">The sequence shown here is derived from an EMBL/GenBank/DDBJ whole genome shotgun (WGS) entry which is preliminary data.</text>
</comment>
<dbReference type="GO" id="GO:0005813">
    <property type="term" value="C:centrosome"/>
    <property type="evidence" value="ECO:0007669"/>
    <property type="project" value="TreeGrafter"/>
</dbReference>
<proteinExistence type="predicted"/>
<gene>
    <name evidence="2" type="ORF">SUZIE_117560</name>
</gene>
<evidence type="ECO:0000313" key="3">
    <source>
        <dbReference type="Proteomes" id="UP001166674"/>
    </source>
</evidence>
<dbReference type="GO" id="GO:0005880">
    <property type="term" value="C:nuclear microtubule"/>
    <property type="evidence" value="ECO:0007669"/>
    <property type="project" value="TreeGrafter"/>
</dbReference>
<reference evidence="2" key="1">
    <citation type="submission" date="2020-03" db="EMBL/GenBank/DDBJ databases">
        <title>Studies in the Genomics of Life Span.</title>
        <authorList>
            <person name="Glass D."/>
        </authorList>
    </citation>
    <scope>NUCLEOTIDE SEQUENCE</scope>
    <source>
        <strain evidence="2">SUZIE</strain>
        <tissue evidence="2">Muscle</tissue>
    </source>
</reference>
<name>A0AA41MID5_SCICA</name>
<evidence type="ECO:0000313" key="2">
    <source>
        <dbReference type="EMBL" id="MBZ3872363.1"/>
    </source>
</evidence>
<dbReference type="EMBL" id="JAATJV010186700">
    <property type="protein sequence ID" value="MBZ3872363.1"/>
    <property type="molecule type" value="Genomic_DNA"/>
</dbReference>
<protein>
    <submittedName>
        <fullName evidence="2">HAUS augmin-like complex subunit 8</fullName>
    </submittedName>
</protein>
<keyword evidence="3" id="KW-1185">Reference proteome</keyword>
<feature type="region of interest" description="Disordered" evidence="1">
    <location>
        <begin position="1"/>
        <end position="27"/>
    </location>
</feature>
<accession>A0AA41MID5</accession>
<dbReference type="PANTHER" id="PTHR31807:SF37">
    <property type="entry name" value="HAUS AUGMIN-LIKE COMPLEX SUBUNIT 8"/>
    <property type="match status" value="1"/>
</dbReference>